<dbReference type="Proteomes" id="UP001203284">
    <property type="component" value="Unassembled WGS sequence"/>
</dbReference>
<name>A0ABT0DCT9_9HYPH</name>
<feature type="transmembrane region" description="Helical" evidence="7">
    <location>
        <begin position="148"/>
        <end position="169"/>
    </location>
</feature>
<dbReference type="InterPro" id="IPR002771">
    <property type="entry name" value="Multi_antbiot-R_MarC"/>
</dbReference>
<dbReference type="Pfam" id="PF01914">
    <property type="entry name" value="MarC"/>
    <property type="match status" value="1"/>
</dbReference>
<evidence type="ECO:0000256" key="3">
    <source>
        <dbReference type="ARBA" id="ARBA00022475"/>
    </source>
</evidence>
<feature type="transmembrane region" description="Helical" evidence="7">
    <location>
        <begin position="6"/>
        <end position="32"/>
    </location>
</feature>
<sequence length="209" mass="21777">MLDYFLSAAITMLVILDPIGLAPLFLGVTAGLSREERRSVAIRASLIALGILVLFGAVGAPLLGALGITLPAFRIAGGLLLFAISFEMVFGRRTERETDGVESSAREHRLRHLSVFPLAIPLMAGPGAITAVMLLAGEAKGDPARLAMLLAITCAVIGMCLAVYLAAGWTNRLLGVTGNAILTKLLGVVLTALAVQFVIDGIRAAFLVG</sequence>
<feature type="transmembrane region" description="Helical" evidence="7">
    <location>
        <begin position="181"/>
        <end position="199"/>
    </location>
</feature>
<reference evidence="8 9" key="1">
    <citation type="submission" date="2022-04" db="EMBL/GenBank/DDBJ databases">
        <authorList>
            <person name="Grouzdev D.S."/>
            <person name="Pantiukh K.S."/>
            <person name="Krutkina M.S."/>
        </authorList>
    </citation>
    <scope>NUCLEOTIDE SEQUENCE [LARGE SCALE GENOMIC DNA]</scope>
    <source>
        <strain evidence="8 9">6x-1</strain>
    </source>
</reference>
<feature type="transmembrane region" description="Helical" evidence="7">
    <location>
        <begin position="44"/>
        <end position="66"/>
    </location>
</feature>
<dbReference type="EMBL" id="JALKCH010000007">
    <property type="protein sequence ID" value="MCK0197767.1"/>
    <property type="molecule type" value="Genomic_DNA"/>
</dbReference>
<keyword evidence="6 7" id="KW-0472">Membrane</keyword>
<evidence type="ECO:0000256" key="2">
    <source>
        <dbReference type="ARBA" id="ARBA00009784"/>
    </source>
</evidence>
<evidence type="ECO:0000256" key="4">
    <source>
        <dbReference type="ARBA" id="ARBA00022692"/>
    </source>
</evidence>
<comment type="similarity">
    <text evidence="2 7">Belongs to the UPF0056 (MarC) family.</text>
</comment>
<feature type="transmembrane region" description="Helical" evidence="7">
    <location>
        <begin position="72"/>
        <end position="91"/>
    </location>
</feature>
<comment type="caution">
    <text evidence="8">The sequence shown here is derived from an EMBL/GenBank/DDBJ whole genome shotgun (WGS) entry which is preliminary data.</text>
</comment>
<keyword evidence="3" id="KW-1003">Cell membrane</keyword>
<evidence type="ECO:0000256" key="1">
    <source>
        <dbReference type="ARBA" id="ARBA00004651"/>
    </source>
</evidence>
<dbReference type="PANTHER" id="PTHR33508">
    <property type="entry name" value="UPF0056 MEMBRANE PROTEIN YHCE"/>
    <property type="match status" value="1"/>
</dbReference>
<dbReference type="RefSeq" id="WP_247029657.1">
    <property type="nucleotide sequence ID" value="NZ_JALKCH010000007.1"/>
</dbReference>
<proteinExistence type="inferred from homology"/>
<evidence type="ECO:0000256" key="7">
    <source>
        <dbReference type="RuleBase" id="RU362048"/>
    </source>
</evidence>
<evidence type="ECO:0000313" key="9">
    <source>
        <dbReference type="Proteomes" id="UP001203284"/>
    </source>
</evidence>
<feature type="transmembrane region" description="Helical" evidence="7">
    <location>
        <begin position="112"/>
        <end position="136"/>
    </location>
</feature>
<keyword evidence="5 7" id="KW-1133">Transmembrane helix</keyword>
<comment type="subcellular location">
    <subcellularLocation>
        <location evidence="1 7">Cell membrane</location>
        <topology evidence="1 7">Multi-pass membrane protein</topology>
    </subcellularLocation>
</comment>
<gene>
    <name evidence="8" type="ORF">MWN34_12685</name>
</gene>
<dbReference type="NCBIfam" id="TIGR00427">
    <property type="entry name" value="NAAT family transporter"/>
    <property type="match status" value="1"/>
</dbReference>
<evidence type="ECO:0000256" key="6">
    <source>
        <dbReference type="ARBA" id="ARBA00023136"/>
    </source>
</evidence>
<keyword evidence="9" id="KW-1185">Reference proteome</keyword>
<accession>A0ABT0DCT9</accession>
<organism evidence="8 9">
    <name type="scientific">Ancylobacter crimeensis</name>
    <dbReference type="NCBI Taxonomy" id="2579147"/>
    <lineage>
        <taxon>Bacteria</taxon>
        <taxon>Pseudomonadati</taxon>
        <taxon>Pseudomonadota</taxon>
        <taxon>Alphaproteobacteria</taxon>
        <taxon>Hyphomicrobiales</taxon>
        <taxon>Xanthobacteraceae</taxon>
        <taxon>Ancylobacter</taxon>
    </lineage>
</organism>
<evidence type="ECO:0000256" key="5">
    <source>
        <dbReference type="ARBA" id="ARBA00022989"/>
    </source>
</evidence>
<keyword evidence="4 7" id="KW-0812">Transmembrane</keyword>
<dbReference type="PANTHER" id="PTHR33508:SF1">
    <property type="entry name" value="UPF0056 MEMBRANE PROTEIN YHCE"/>
    <property type="match status" value="1"/>
</dbReference>
<evidence type="ECO:0000313" key="8">
    <source>
        <dbReference type="EMBL" id="MCK0197767.1"/>
    </source>
</evidence>
<protein>
    <recommendedName>
        <fullName evidence="7">UPF0056 membrane protein</fullName>
    </recommendedName>
</protein>